<dbReference type="InterPro" id="IPR044194">
    <property type="entry name" value="BLISTER"/>
</dbReference>
<dbReference type="EMBL" id="SMMG02000003">
    <property type="protein sequence ID" value="KAA3480546.1"/>
    <property type="molecule type" value="Genomic_DNA"/>
</dbReference>
<dbReference type="Proteomes" id="UP000325315">
    <property type="component" value="Unassembled WGS sequence"/>
</dbReference>
<proteinExistence type="predicted"/>
<dbReference type="GO" id="GO:0040008">
    <property type="term" value="P:regulation of growth"/>
    <property type="evidence" value="ECO:0007669"/>
    <property type="project" value="InterPro"/>
</dbReference>
<sequence>MEYTNARLECNAADERAKILASEVVSLEEKALRLRSNELKLERQLENSEAEISFFKKKMSSIEKERQDFQSTIEALQEEKRVLQSKLRKASVTGKPFDVTKNPASKDMSTSTEDLSMAEATKLIPNYKHIIDQSQSCAKVEAIIDAATDDRENISNDASSLSLLPEDGQFEAASVYIPPDQMRMIQNINCLISELTLEKEELAQAFSSELSQSLRLKFPTSSEMDRTSLLIMVLLFGGGKGLRMDYEALSRWAIKTENQHAAYLLKLDTLAREVTY</sequence>
<gene>
    <name evidence="2" type="ORF">EPI10_020969</name>
</gene>
<dbReference type="OrthoDB" id="2019993at2759"/>
<accession>A0A5B6WH67</accession>
<reference evidence="3" key="1">
    <citation type="journal article" date="2019" name="Plant Biotechnol. J.">
        <title>Genome sequencing of the Australian wild diploid species Gossypium australe highlights disease resistance and delayed gland morphogenesis.</title>
        <authorList>
            <person name="Cai Y."/>
            <person name="Cai X."/>
            <person name="Wang Q."/>
            <person name="Wang P."/>
            <person name="Zhang Y."/>
            <person name="Cai C."/>
            <person name="Xu Y."/>
            <person name="Wang K."/>
            <person name="Zhou Z."/>
            <person name="Wang C."/>
            <person name="Geng S."/>
            <person name="Li B."/>
            <person name="Dong Q."/>
            <person name="Hou Y."/>
            <person name="Wang H."/>
            <person name="Ai P."/>
            <person name="Liu Z."/>
            <person name="Yi F."/>
            <person name="Sun M."/>
            <person name="An G."/>
            <person name="Cheng J."/>
            <person name="Zhang Y."/>
            <person name="Shi Q."/>
            <person name="Xie Y."/>
            <person name="Shi X."/>
            <person name="Chang Y."/>
            <person name="Huang F."/>
            <person name="Chen Y."/>
            <person name="Hong S."/>
            <person name="Mi L."/>
            <person name="Sun Q."/>
            <person name="Zhang L."/>
            <person name="Zhou B."/>
            <person name="Peng R."/>
            <person name="Zhang X."/>
            <person name="Liu F."/>
        </authorList>
    </citation>
    <scope>NUCLEOTIDE SEQUENCE [LARGE SCALE GENOMIC DNA]</scope>
    <source>
        <strain evidence="3">cv. PA1801</strain>
    </source>
</reference>
<organism evidence="2 3">
    <name type="scientific">Gossypium australe</name>
    <dbReference type="NCBI Taxonomy" id="47621"/>
    <lineage>
        <taxon>Eukaryota</taxon>
        <taxon>Viridiplantae</taxon>
        <taxon>Streptophyta</taxon>
        <taxon>Embryophyta</taxon>
        <taxon>Tracheophyta</taxon>
        <taxon>Spermatophyta</taxon>
        <taxon>Magnoliopsida</taxon>
        <taxon>eudicotyledons</taxon>
        <taxon>Gunneridae</taxon>
        <taxon>Pentapetalae</taxon>
        <taxon>rosids</taxon>
        <taxon>malvids</taxon>
        <taxon>Malvales</taxon>
        <taxon>Malvaceae</taxon>
        <taxon>Malvoideae</taxon>
        <taxon>Gossypium</taxon>
    </lineage>
</organism>
<keyword evidence="1" id="KW-0175">Coiled coil</keyword>
<protein>
    <submittedName>
        <fullName evidence="2">Myosin-11-like isoform X3</fullName>
    </submittedName>
</protein>
<dbReference type="PANTHER" id="PTHR47490">
    <property type="entry name" value="PROTEIN BLISTER"/>
    <property type="match status" value="1"/>
</dbReference>
<dbReference type="AlphaFoldDB" id="A0A5B6WH67"/>
<dbReference type="PANTHER" id="PTHR47490:SF2">
    <property type="entry name" value="PROTEIN BLISTER"/>
    <property type="match status" value="1"/>
</dbReference>
<name>A0A5B6WH67_9ROSI</name>
<evidence type="ECO:0000313" key="2">
    <source>
        <dbReference type="EMBL" id="KAA3480546.1"/>
    </source>
</evidence>
<comment type="caution">
    <text evidence="2">The sequence shown here is derived from an EMBL/GenBank/DDBJ whole genome shotgun (WGS) entry which is preliminary data.</text>
</comment>
<evidence type="ECO:0000256" key="1">
    <source>
        <dbReference type="SAM" id="Coils"/>
    </source>
</evidence>
<evidence type="ECO:0000313" key="3">
    <source>
        <dbReference type="Proteomes" id="UP000325315"/>
    </source>
</evidence>
<keyword evidence="3" id="KW-1185">Reference proteome</keyword>
<feature type="coiled-coil region" evidence="1">
    <location>
        <begin position="10"/>
        <end position="93"/>
    </location>
</feature>